<evidence type="ECO:0000256" key="3">
    <source>
        <dbReference type="ARBA" id="ARBA00022603"/>
    </source>
</evidence>
<keyword evidence="4 7" id="KW-0808">Transferase</keyword>
<dbReference type="PANTHER" id="PTHR11727">
    <property type="entry name" value="DIMETHYLADENOSINE TRANSFERASE"/>
    <property type="match status" value="1"/>
</dbReference>
<dbReference type="KEGG" id="lba:Lebu_1305"/>
<keyword evidence="3 7" id="KW-0489">Methyltransferase</keyword>
<feature type="binding site" evidence="7 8">
    <location>
        <position position="128"/>
    </location>
    <ligand>
        <name>S-adenosyl-L-methionine</name>
        <dbReference type="ChEBI" id="CHEBI:59789"/>
    </ligand>
</feature>
<dbReference type="EC" id="2.1.1.182" evidence="7"/>
<dbReference type="SUPFAM" id="SSF53335">
    <property type="entry name" value="S-adenosyl-L-methionine-dependent methyltransferases"/>
    <property type="match status" value="1"/>
</dbReference>
<keyword evidence="5 7" id="KW-0949">S-adenosyl-L-methionine</keyword>
<dbReference type="SMART" id="SM00650">
    <property type="entry name" value="rADc"/>
    <property type="match status" value="1"/>
</dbReference>
<dbReference type="eggNOG" id="COG0030">
    <property type="taxonomic scope" value="Bacteria"/>
</dbReference>
<evidence type="ECO:0000259" key="10">
    <source>
        <dbReference type="SMART" id="SM00650"/>
    </source>
</evidence>
<evidence type="ECO:0000256" key="2">
    <source>
        <dbReference type="ARBA" id="ARBA00022552"/>
    </source>
</evidence>
<feature type="domain" description="Ribosomal RNA adenine methylase transferase N-terminal" evidence="10">
    <location>
        <begin position="36"/>
        <end position="213"/>
    </location>
</feature>
<comment type="function">
    <text evidence="7">Specifically dimethylates two adjacent adenosines (A1518 and A1519) in the loop of a conserved hairpin near the 3'-end of 16S rRNA in the 30S particle. May play a critical role in biogenesis of 30S subunits.</text>
</comment>
<evidence type="ECO:0000256" key="5">
    <source>
        <dbReference type="ARBA" id="ARBA00022691"/>
    </source>
</evidence>
<dbReference type="Gene3D" id="3.40.50.150">
    <property type="entry name" value="Vaccinia Virus protein VP39"/>
    <property type="match status" value="1"/>
</dbReference>
<evidence type="ECO:0000256" key="7">
    <source>
        <dbReference type="HAMAP-Rule" id="MF_00607"/>
    </source>
</evidence>
<organism evidence="11 12">
    <name type="scientific">Leptotrichia buccalis (strain ATCC 14201 / DSM 1135 / JCM 12969 / NCTC 10249 / C-1013-b)</name>
    <dbReference type="NCBI Taxonomy" id="523794"/>
    <lineage>
        <taxon>Bacteria</taxon>
        <taxon>Fusobacteriati</taxon>
        <taxon>Fusobacteriota</taxon>
        <taxon>Fusobacteriia</taxon>
        <taxon>Fusobacteriales</taxon>
        <taxon>Leptotrichiaceae</taxon>
        <taxon>Leptotrichia</taxon>
    </lineage>
</organism>
<dbReference type="GO" id="GO:0052908">
    <property type="term" value="F:16S rRNA (adenine(1518)-N(6)/adenine(1519)-N(6))-dimethyltransferase activity"/>
    <property type="evidence" value="ECO:0007669"/>
    <property type="project" value="UniProtKB-EC"/>
</dbReference>
<feature type="binding site" evidence="7 8">
    <location>
        <position position="56"/>
    </location>
    <ligand>
        <name>S-adenosyl-L-methionine</name>
        <dbReference type="ChEBI" id="CHEBI:59789"/>
    </ligand>
</feature>
<comment type="catalytic activity">
    <reaction evidence="7">
        <text>adenosine(1518)/adenosine(1519) in 16S rRNA + 4 S-adenosyl-L-methionine = N(6)-dimethyladenosine(1518)/N(6)-dimethyladenosine(1519) in 16S rRNA + 4 S-adenosyl-L-homocysteine + 4 H(+)</text>
        <dbReference type="Rhea" id="RHEA:19609"/>
        <dbReference type="Rhea" id="RHEA-COMP:10232"/>
        <dbReference type="Rhea" id="RHEA-COMP:10233"/>
        <dbReference type="ChEBI" id="CHEBI:15378"/>
        <dbReference type="ChEBI" id="CHEBI:57856"/>
        <dbReference type="ChEBI" id="CHEBI:59789"/>
        <dbReference type="ChEBI" id="CHEBI:74411"/>
        <dbReference type="ChEBI" id="CHEBI:74493"/>
        <dbReference type="EC" id="2.1.1.182"/>
    </reaction>
</comment>
<feature type="compositionally biased region" description="Basic residues" evidence="9">
    <location>
        <begin position="1"/>
        <end position="12"/>
    </location>
</feature>
<evidence type="ECO:0000256" key="1">
    <source>
        <dbReference type="ARBA" id="ARBA00022490"/>
    </source>
</evidence>
<dbReference type="PROSITE" id="PS01131">
    <property type="entry name" value="RRNA_A_DIMETH"/>
    <property type="match status" value="1"/>
</dbReference>
<keyword evidence="1 7" id="KW-0963">Cytoplasm</keyword>
<dbReference type="AlphaFoldDB" id="C7NAL2"/>
<keyword evidence="12" id="KW-1185">Reference proteome</keyword>
<evidence type="ECO:0000313" key="11">
    <source>
        <dbReference type="EMBL" id="ACV39193.1"/>
    </source>
</evidence>
<evidence type="ECO:0000256" key="6">
    <source>
        <dbReference type="ARBA" id="ARBA00022884"/>
    </source>
</evidence>
<dbReference type="InterPro" id="IPR023165">
    <property type="entry name" value="rRNA_Ade_diMease-like_C"/>
</dbReference>
<dbReference type="InterPro" id="IPR029063">
    <property type="entry name" value="SAM-dependent_MTases_sf"/>
</dbReference>
<name>C7NAL2_LEPBD</name>
<dbReference type="RefSeq" id="WP_015769534.1">
    <property type="nucleotide sequence ID" value="NC_013192.1"/>
</dbReference>
<comment type="similarity">
    <text evidence="7">Belongs to the class I-like SAM-binding methyltransferase superfamily. rRNA adenine N(6)-methyltransferase family. RsmA subfamily.</text>
</comment>
<evidence type="ECO:0000256" key="8">
    <source>
        <dbReference type="PROSITE-ProRule" id="PRU01026"/>
    </source>
</evidence>
<comment type="subcellular location">
    <subcellularLocation>
        <location evidence="7">Cytoplasm</location>
    </subcellularLocation>
</comment>
<accession>C7NAL2</accession>
<sequence>MKRKKEKYQKKNKNIENENHKAKKKYGQNFLNDSNLSDDILDVANIDEKTEVLEIGPGLGFLTEKLIENSKFLTAFEIDDDLIPFLNKKFQKKENFKLIHQDFMEVDLKEFFENEENKSKKNVKVVANIPYYITSPIINKLLEYRENIDEIYLMVQKEVAERIASQPHSKNMSLLTHAVQFYAETEYLFTVPKEKFDPVPKVDSAFLGIKILKDKRYESQISEEKYFKYLKEAFSNKRKSIANNLMKLGFSKDVVGNALEKVGKTRLARTEEFSVQEFIDFIGILES</sequence>
<proteinExistence type="inferred from homology"/>
<dbReference type="HAMAP" id="MF_00607">
    <property type="entry name" value="16SrRNA_methyltr_A"/>
    <property type="match status" value="1"/>
</dbReference>
<dbReference type="PROSITE" id="PS51689">
    <property type="entry name" value="SAM_RNA_A_N6_MT"/>
    <property type="match status" value="1"/>
</dbReference>
<dbReference type="Gene3D" id="1.10.8.100">
    <property type="entry name" value="Ribosomal RNA adenine dimethylase-like, domain 2"/>
    <property type="match status" value="1"/>
</dbReference>
<dbReference type="FunFam" id="3.40.50.150:FF:000023">
    <property type="entry name" value="Ribosomal RNA small subunit methyltransferase A"/>
    <property type="match status" value="1"/>
</dbReference>
<dbReference type="HOGENOM" id="CLU_041220_0_0_0"/>
<dbReference type="InterPro" id="IPR020596">
    <property type="entry name" value="rRNA_Ade_Mease_Trfase_CS"/>
</dbReference>
<evidence type="ECO:0000256" key="4">
    <source>
        <dbReference type="ARBA" id="ARBA00022679"/>
    </source>
</evidence>
<protein>
    <recommendedName>
        <fullName evidence="7">Ribosomal RNA small subunit methyltransferase A</fullName>
        <ecNumber evidence="7">2.1.1.182</ecNumber>
    </recommendedName>
    <alternativeName>
        <fullName evidence="7">16S rRNA (adenine(1518)-N(6)/adenine(1519)-N(6))-dimethyltransferase</fullName>
    </alternativeName>
    <alternativeName>
        <fullName evidence="7">16S rRNA dimethyladenosine transferase</fullName>
    </alternativeName>
    <alternativeName>
        <fullName evidence="7">16S rRNA dimethylase</fullName>
    </alternativeName>
    <alternativeName>
        <fullName evidence="7">S-adenosylmethionine-6-N', N'-adenosyl(rRNA) dimethyltransferase</fullName>
    </alternativeName>
</protein>
<evidence type="ECO:0000256" key="9">
    <source>
        <dbReference type="SAM" id="MobiDB-lite"/>
    </source>
</evidence>
<feature type="region of interest" description="Disordered" evidence="9">
    <location>
        <begin position="1"/>
        <end position="24"/>
    </location>
</feature>
<dbReference type="STRING" id="523794.Lebu_1305"/>
<dbReference type="InterPro" id="IPR011530">
    <property type="entry name" value="rRNA_adenine_dimethylase"/>
</dbReference>
<reference evidence="11 12" key="1">
    <citation type="journal article" date="2009" name="Stand. Genomic Sci.">
        <title>Complete genome sequence of Leptotrichia buccalis type strain (C-1013-b).</title>
        <authorList>
            <person name="Ivanova N."/>
            <person name="Gronow S."/>
            <person name="Lapidus A."/>
            <person name="Copeland A."/>
            <person name="Glavina Del Rio T."/>
            <person name="Nolan M."/>
            <person name="Lucas S."/>
            <person name="Chen F."/>
            <person name="Tice H."/>
            <person name="Cheng J.F."/>
            <person name="Saunders E."/>
            <person name="Bruce D."/>
            <person name="Goodwin L."/>
            <person name="Brettin T."/>
            <person name="Detter J.C."/>
            <person name="Han C."/>
            <person name="Pitluck S."/>
            <person name="Mikhailova N."/>
            <person name="Pati A."/>
            <person name="Mavrommatis K."/>
            <person name="Chen A."/>
            <person name="Palaniappan K."/>
            <person name="Land M."/>
            <person name="Hauser L."/>
            <person name="Chang Y.J."/>
            <person name="Jeffries C.D."/>
            <person name="Chain P."/>
            <person name="Rohde C."/>
            <person name="Goker M."/>
            <person name="Bristow J."/>
            <person name="Eisen J.A."/>
            <person name="Markowitz V."/>
            <person name="Hugenholtz P."/>
            <person name="Kyrpides N.C."/>
            <person name="Klenk H.P."/>
        </authorList>
    </citation>
    <scope>NUCLEOTIDE SEQUENCE [LARGE SCALE GENOMIC DNA]</scope>
    <source>
        <strain evidence="12">ATCC 14201 / DSM 1135 / JCM 12969 / NCTC 10249 / C-1013-b</strain>
    </source>
</reference>
<dbReference type="Proteomes" id="UP000001910">
    <property type="component" value="Chromosome"/>
</dbReference>
<evidence type="ECO:0000313" key="12">
    <source>
        <dbReference type="Proteomes" id="UP000001910"/>
    </source>
</evidence>
<feature type="binding site" evidence="7 8">
    <location>
        <position position="102"/>
    </location>
    <ligand>
        <name>S-adenosyl-L-methionine</name>
        <dbReference type="ChEBI" id="CHEBI:59789"/>
    </ligand>
</feature>
<feature type="binding site" evidence="7 8">
    <location>
        <position position="77"/>
    </location>
    <ligand>
        <name>S-adenosyl-L-methionine</name>
        <dbReference type="ChEBI" id="CHEBI:59789"/>
    </ligand>
</feature>
<gene>
    <name evidence="7" type="primary">rsmA</name>
    <name evidence="7" type="synonym">ksgA</name>
    <name evidence="11" type="ordered locus">Lebu_1305</name>
</gene>
<feature type="binding site" evidence="7 8">
    <location>
        <position position="31"/>
    </location>
    <ligand>
        <name>S-adenosyl-L-methionine</name>
        <dbReference type="ChEBI" id="CHEBI:59789"/>
    </ligand>
</feature>
<dbReference type="InterPro" id="IPR001737">
    <property type="entry name" value="KsgA/Erm"/>
</dbReference>
<keyword evidence="2 7" id="KW-0698">rRNA processing</keyword>
<feature type="binding site" evidence="7 8">
    <location>
        <position position="29"/>
    </location>
    <ligand>
        <name>S-adenosyl-L-methionine</name>
        <dbReference type="ChEBI" id="CHEBI:59789"/>
    </ligand>
</feature>
<dbReference type="GO" id="GO:0003723">
    <property type="term" value="F:RNA binding"/>
    <property type="evidence" value="ECO:0007669"/>
    <property type="project" value="UniProtKB-UniRule"/>
</dbReference>
<dbReference type="GO" id="GO:0005829">
    <property type="term" value="C:cytosol"/>
    <property type="evidence" value="ECO:0007669"/>
    <property type="project" value="TreeGrafter"/>
</dbReference>
<dbReference type="NCBIfam" id="TIGR00755">
    <property type="entry name" value="ksgA"/>
    <property type="match status" value="1"/>
</dbReference>
<dbReference type="OrthoDB" id="9814755at2"/>
<dbReference type="EMBL" id="CP001685">
    <property type="protein sequence ID" value="ACV39193.1"/>
    <property type="molecule type" value="Genomic_DNA"/>
</dbReference>
<keyword evidence="6 7" id="KW-0694">RNA-binding</keyword>
<dbReference type="InterPro" id="IPR020598">
    <property type="entry name" value="rRNA_Ade_methylase_Trfase_N"/>
</dbReference>
<dbReference type="CDD" id="cd02440">
    <property type="entry name" value="AdoMet_MTases"/>
    <property type="match status" value="1"/>
</dbReference>
<dbReference type="Pfam" id="PF00398">
    <property type="entry name" value="RrnaAD"/>
    <property type="match status" value="1"/>
</dbReference>
<dbReference type="PANTHER" id="PTHR11727:SF7">
    <property type="entry name" value="DIMETHYLADENOSINE TRANSFERASE-RELATED"/>
    <property type="match status" value="1"/>
</dbReference>